<dbReference type="Gene3D" id="3.40.30.120">
    <property type="match status" value="1"/>
</dbReference>
<dbReference type="Gene3D" id="3.50.50.60">
    <property type="entry name" value="FAD/NAD(P)-binding domain"/>
    <property type="match status" value="1"/>
</dbReference>
<organism evidence="5 6">
    <name type="scientific">Nonomuraea helvata</name>
    <dbReference type="NCBI Taxonomy" id="37484"/>
    <lineage>
        <taxon>Bacteria</taxon>
        <taxon>Bacillati</taxon>
        <taxon>Actinomycetota</taxon>
        <taxon>Actinomycetes</taxon>
        <taxon>Streptosporangiales</taxon>
        <taxon>Streptosporangiaceae</taxon>
        <taxon>Nonomuraea</taxon>
    </lineage>
</organism>
<dbReference type="PANTHER" id="PTHR43004">
    <property type="entry name" value="TRK SYSTEM POTASSIUM UPTAKE PROTEIN"/>
    <property type="match status" value="1"/>
</dbReference>
<dbReference type="PANTHER" id="PTHR43004:SF19">
    <property type="entry name" value="BINDING MONOOXYGENASE, PUTATIVE (JCVI)-RELATED"/>
    <property type="match status" value="1"/>
</dbReference>
<gene>
    <name evidence="5" type="ORF">ACFFSA_17880</name>
</gene>
<keyword evidence="5" id="KW-0560">Oxidoreductase</keyword>
<keyword evidence="3" id="KW-0274">FAD</keyword>
<dbReference type="InterPro" id="IPR036188">
    <property type="entry name" value="FAD/NAD-bd_sf"/>
</dbReference>
<evidence type="ECO:0000256" key="1">
    <source>
        <dbReference type="ARBA" id="ARBA00001974"/>
    </source>
</evidence>
<evidence type="ECO:0000313" key="5">
    <source>
        <dbReference type="EMBL" id="MFB9624959.1"/>
    </source>
</evidence>
<dbReference type="Proteomes" id="UP001589532">
    <property type="component" value="Unassembled WGS sequence"/>
</dbReference>
<evidence type="ECO:0000256" key="2">
    <source>
        <dbReference type="ARBA" id="ARBA00022630"/>
    </source>
</evidence>
<dbReference type="Pfam" id="PF21274">
    <property type="entry name" value="Rng_hyd_C"/>
    <property type="match status" value="1"/>
</dbReference>
<dbReference type="SUPFAM" id="SSF51905">
    <property type="entry name" value="FAD/NAD(P)-binding domain"/>
    <property type="match status" value="1"/>
</dbReference>
<accession>A0ABV5RZW1</accession>
<sequence>MTTPDENAPVLIVGGGYAGLASALFLSGHGVRPVLVDKQSGVSIQGRARGINQRTMELYRPLGLAARIAAAGAPFDAESGVVRCESLAGEWTWLLDDDSPRAFPELTAGEYVMADQRSVEPILIEAARGLGADIRFDTRCLSVEVDAEGVTAVTEDRVSGQRRTIRSDYLIAADGFRGAIRRRLGIDHTGPGVTQNWVTFIVEADLAELVTQRAMLWIVVNAEIGFGSFLTTAVPGQWAISFTYDPAKESPADFTPARCEKVARTVIGRDIPVTVLDIACWEEAVGVADRYRHGRVFLAGDSAHVWSPAGAMGANAAVQDAHNLAWKLAGVLGGWAGAGLLDTYEPERRPVARTLAEITVRRQQARFSDQPYEDDVDDLVCALGQRYGHDSVYGDQVVARAVPGARAPHLWLRHEGRRITVHDLFHDAFVLLTGADGAGWTEAADKCAAQLGVPLRAYRVGQEVIDVDGAWEDRYGVGRDGAVLVRPDGYVAWCGPSPDADPEATLRGALGRTLARTS</sequence>
<evidence type="ECO:0000313" key="6">
    <source>
        <dbReference type="Proteomes" id="UP001589532"/>
    </source>
</evidence>
<keyword evidence="2" id="KW-0285">Flavoprotein</keyword>
<proteinExistence type="predicted"/>
<feature type="domain" description="FAD-binding" evidence="4">
    <location>
        <begin position="8"/>
        <end position="356"/>
    </location>
</feature>
<keyword evidence="6" id="KW-1185">Reference proteome</keyword>
<name>A0ABV5RZW1_9ACTN</name>
<comment type="cofactor">
    <cofactor evidence="1">
        <name>FAD</name>
        <dbReference type="ChEBI" id="CHEBI:57692"/>
    </cofactor>
</comment>
<evidence type="ECO:0000259" key="4">
    <source>
        <dbReference type="Pfam" id="PF01494"/>
    </source>
</evidence>
<dbReference type="Pfam" id="PF01494">
    <property type="entry name" value="FAD_binding_3"/>
    <property type="match status" value="1"/>
</dbReference>
<reference evidence="5 6" key="1">
    <citation type="submission" date="2024-09" db="EMBL/GenBank/DDBJ databases">
        <authorList>
            <person name="Sun Q."/>
            <person name="Mori K."/>
        </authorList>
    </citation>
    <scope>NUCLEOTIDE SEQUENCE [LARGE SCALE GENOMIC DNA]</scope>
    <source>
        <strain evidence="5 6">JCM 3143</strain>
    </source>
</reference>
<dbReference type="InterPro" id="IPR050641">
    <property type="entry name" value="RIFMO-like"/>
</dbReference>
<dbReference type="RefSeq" id="WP_344986196.1">
    <property type="nucleotide sequence ID" value="NZ_BAAAXV010000001.1"/>
</dbReference>
<protein>
    <submittedName>
        <fullName evidence="5">FAD-dependent monooxygenase</fullName>
    </submittedName>
</protein>
<evidence type="ECO:0000256" key="3">
    <source>
        <dbReference type="ARBA" id="ARBA00022827"/>
    </source>
</evidence>
<dbReference type="PRINTS" id="PR00420">
    <property type="entry name" value="RNGMNOXGNASE"/>
</dbReference>
<comment type="caution">
    <text evidence="5">The sequence shown here is derived from an EMBL/GenBank/DDBJ whole genome shotgun (WGS) entry which is preliminary data.</text>
</comment>
<keyword evidence="5" id="KW-0503">Monooxygenase</keyword>
<dbReference type="GO" id="GO:0004497">
    <property type="term" value="F:monooxygenase activity"/>
    <property type="evidence" value="ECO:0007669"/>
    <property type="project" value="UniProtKB-KW"/>
</dbReference>
<dbReference type="Gene3D" id="3.30.9.10">
    <property type="entry name" value="D-Amino Acid Oxidase, subunit A, domain 2"/>
    <property type="match status" value="1"/>
</dbReference>
<dbReference type="EMBL" id="JBHMBW010000014">
    <property type="protein sequence ID" value="MFB9624959.1"/>
    <property type="molecule type" value="Genomic_DNA"/>
</dbReference>
<dbReference type="InterPro" id="IPR002938">
    <property type="entry name" value="FAD-bd"/>
</dbReference>